<dbReference type="GeneID" id="36346126"/>
<dbReference type="AlphaFoldDB" id="W6U0U1"/>
<accession>W6U0U1</accession>
<evidence type="ECO:0000256" key="1">
    <source>
        <dbReference type="SAM" id="MobiDB-lite"/>
    </source>
</evidence>
<proteinExistence type="predicted"/>
<dbReference type="CTD" id="36346126"/>
<dbReference type="RefSeq" id="XP_024345926.1">
    <property type="nucleotide sequence ID" value="XM_024499660.1"/>
</dbReference>
<evidence type="ECO:0000313" key="2">
    <source>
        <dbReference type="EMBL" id="EUB54730.1"/>
    </source>
</evidence>
<feature type="compositionally biased region" description="Polar residues" evidence="1">
    <location>
        <begin position="7"/>
        <end position="27"/>
    </location>
</feature>
<dbReference type="Proteomes" id="UP000019149">
    <property type="component" value="Unassembled WGS sequence"/>
</dbReference>
<protein>
    <submittedName>
        <fullName evidence="2">Uncharacterized protein</fullName>
    </submittedName>
</protein>
<reference evidence="2 3" key="1">
    <citation type="journal article" date="2013" name="Nat. Genet.">
        <title>The genome of the hydatid tapeworm Echinococcus granulosus.</title>
        <authorList>
            <person name="Zheng H."/>
            <person name="Zhang W."/>
            <person name="Zhang L."/>
            <person name="Zhang Z."/>
            <person name="Li J."/>
            <person name="Lu G."/>
            <person name="Zhu Y."/>
            <person name="Wang Y."/>
            <person name="Huang Y."/>
            <person name="Liu J."/>
            <person name="Kang H."/>
            <person name="Chen J."/>
            <person name="Wang L."/>
            <person name="Chen A."/>
            <person name="Yu S."/>
            <person name="Gao Z."/>
            <person name="Jin L."/>
            <person name="Gu W."/>
            <person name="Wang Z."/>
            <person name="Zhao L."/>
            <person name="Shi B."/>
            <person name="Wen H."/>
            <person name="Lin R."/>
            <person name="Jones M.K."/>
            <person name="Brejova B."/>
            <person name="Vinar T."/>
            <person name="Zhao G."/>
            <person name="McManus D.P."/>
            <person name="Chen Z."/>
            <person name="Zhou Y."/>
            <person name="Wang S."/>
        </authorList>
    </citation>
    <scope>NUCLEOTIDE SEQUENCE [LARGE SCALE GENOMIC DNA]</scope>
</reference>
<evidence type="ECO:0000313" key="3">
    <source>
        <dbReference type="Proteomes" id="UP000019149"/>
    </source>
</evidence>
<feature type="region of interest" description="Disordered" evidence="1">
    <location>
        <begin position="1"/>
        <end position="34"/>
    </location>
</feature>
<name>W6U0U1_ECHGR</name>
<keyword evidence="3" id="KW-1185">Reference proteome</keyword>
<gene>
    <name evidence="2" type="ORF">EGR_10411</name>
</gene>
<organism evidence="2 3">
    <name type="scientific">Echinococcus granulosus</name>
    <name type="common">Hydatid tapeworm</name>
    <dbReference type="NCBI Taxonomy" id="6210"/>
    <lineage>
        <taxon>Eukaryota</taxon>
        <taxon>Metazoa</taxon>
        <taxon>Spiralia</taxon>
        <taxon>Lophotrochozoa</taxon>
        <taxon>Platyhelminthes</taxon>
        <taxon>Cestoda</taxon>
        <taxon>Eucestoda</taxon>
        <taxon>Cyclophyllidea</taxon>
        <taxon>Taeniidae</taxon>
        <taxon>Echinococcus</taxon>
        <taxon>Echinococcus granulosus group</taxon>
    </lineage>
</organism>
<dbReference type="KEGG" id="egl:EGR_10411"/>
<comment type="caution">
    <text evidence="2">The sequence shown here is derived from an EMBL/GenBank/DDBJ whole genome shotgun (WGS) entry which is preliminary data.</text>
</comment>
<dbReference type="EMBL" id="APAU02000217">
    <property type="protein sequence ID" value="EUB54730.1"/>
    <property type="molecule type" value="Genomic_DNA"/>
</dbReference>
<sequence length="87" mass="9726">MSDTLDKINNSEQSPALSQNVDATTELDSCDDTVEPPVPEEYLSEYAFYWISSDAVLSKSYQLFGAIVWKEVICHSRLGEIHLLTAV</sequence>